<proteinExistence type="predicted"/>
<name>I4YP44_9HYPH</name>
<organism evidence="1 2">
    <name type="scientific">Microvirga lotononidis</name>
    <dbReference type="NCBI Taxonomy" id="864069"/>
    <lineage>
        <taxon>Bacteria</taxon>
        <taxon>Pseudomonadati</taxon>
        <taxon>Pseudomonadota</taxon>
        <taxon>Alphaproteobacteria</taxon>
        <taxon>Hyphomicrobiales</taxon>
        <taxon>Methylobacteriaceae</taxon>
        <taxon>Microvirga</taxon>
    </lineage>
</organism>
<reference evidence="1 2" key="1">
    <citation type="submission" date="2012-02" db="EMBL/GenBank/DDBJ databases">
        <title>Improved High-Quality Draft sequence of Microvirga sp. WSM3557.</title>
        <authorList>
            <consortium name="US DOE Joint Genome Institute"/>
            <person name="Lucas S."/>
            <person name="Han J."/>
            <person name="Lapidus A."/>
            <person name="Cheng J.-F."/>
            <person name="Goodwin L."/>
            <person name="Pitluck S."/>
            <person name="Peters L."/>
            <person name="Zhang X."/>
            <person name="Detter J.C."/>
            <person name="Han C."/>
            <person name="Tapia R."/>
            <person name="Land M."/>
            <person name="Hauser L."/>
            <person name="Kyrpides N."/>
            <person name="Ivanova N."/>
            <person name="Pagani I."/>
            <person name="Brau L."/>
            <person name="Yates R."/>
            <person name="O'Hara G."/>
            <person name="Rui T."/>
            <person name="Howieson J."/>
            <person name="Reeve W."/>
            <person name="Woyke T."/>
        </authorList>
    </citation>
    <scope>NUCLEOTIDE SEQUENCE [LARGE SCALE GENOMIC DNA]</scope>
    <source>
        <strain evidence="1 2">WSM3557</strain>
    </source>
</reference>
<dbReference type="STRING" id="864069.MicloDRAFT_00064630"/>
<keyword evidence="2" id="KW-1185">Reference proteome</keyword>
<dbReference type="HOGENOM" id="CLU_2880859_0_0_5"/>
<dbReference type="Proteomes" id="UP000003947">
    <property type="component" value="Unassembled WGS sequence"/>
</dbReference>
<dbReference type="AlphaFoldDB" id="I4YP44"/>
<evidence type="ECO:0000313" key="2">
    <source>
        <dbReference type="Proteomes" id="UP000003947"/>
    </source>
</evidence>
<dbReference type="EMBL" id="JH660647">
    <property type="protein sequence ID" value="EIM25736.1"/>
    <property type="molecule type" value="Genomic_DNA"/>
</dbReference>
<dbReference type="PATRIC" id="fig|864069.3.peg.6917"/>
<gene>
    <name evidence="1" type="ORF">MicloDRAFT_00064630</name>
</gene>
<protein>
    <submittedName>
        <fullName evidence="1">Uncharacterized protein</fullName>
    </submittedName>
</protein>
<evidence type="ECO:0000313" key="1">
    <source>
        <dbReference type="EMBL" id="EIM25736.1"/>
    </source>
</evidence>
<accession>I4YP44</accession>
<sequence precursor="true">MEVVFALVLWWGNGVVLVGYLPTEADCVSAGKETAWYYPSETGPKRNSLNFTCSAVQRPVGGK</sequence>